<comment type="caution">
    <text evidence="2">The sequence shown here is derived from an EMBL/GenBank/DDBJ whole genome shotgun (WGS) entry which is preliminary data.</text>
</comment>
<dbReference type="AlphaFoldDB" id="A0A8B3S2I4"/>
<accession>A0A8B3S2I4</accession>
<reference evidence="3" key="1">
    <citation type="submission" date="2019-01" db="EMBL/GenBank/DDBJ databases">
        <title>Anaerobic oxidation of ethane by archaea from a marine hydrocarbon seep.</title>
        <authorList>
            <person name="Musat F."/>
        </authorList>
    </citation>
    <scope>NUCLEOTIDE SEQUENCE [LARGE SCALE GENOMIC DNA]</scope>
</reference>
<dbReference type="Proteomes" id="UP000291831">
    <property type="component" value="Unassembled WGS sequence"/>
</dbReference>
<protein>
    <submittedName>
        <fullName evidence="2">Uncharacterized protein</fullName>
    </submittedName>
</protein>
<dbReference type="EMBL" id="RPGO01000013">
    <property type="protein sequence ID" value="RZB31486.1"/>
    <property type="molecule type" value="Genomic_DNA"/>
</dbReference>
<sequence length="85" mass="9482">MELIETILTAFIGSLFGAILMVFIGYMTFSVKLESRLKDMEHKIGLLKPFKDILYQASILMSNTCSPSSVTAKWGLSVHLLNSIK</sequence>
<gene>
    <name evidence="2" type="ORF">AEth_00665</name>
</gene>
<feature type="transmembrane region" description="Helical" evidence="1">
    <location>
        <begin position="6"/>
        <end position="29"/>
    </location>
</feature>
<keyword evidence="1" id="KW-0812">Transmembrane</keyword>
<organism evidence="2 3">
    <name type="scientific">Candidatus Argoarchaeum ethanivorans</name>
    <dbReference type="NCBI Taxonomy" id="2608793"/>
    <lineage>
        <taxon>Archaea</taxon>
        <taxon>Methanobacteriati</taxon>
        <taxon>Methanobacteriota</taxon>
        <taxon>Stenosarchaea group</taxon>
        <taxon>Methanomicrobia</taxon>
        <taxon>Methanosarcinales</taxon>
        <taxon>Methanosarcinales incertae sedis</taxon>
        <taxon>GOM Arc I cluster</taxon>
        <taxon>Candidatus Argoarchaeum</taxon>
    </lineage>
</organism>
<evidence type="ECO:0000256" key="1">
    <source>
        <dbReference type="SAM" id="Phobius"/>
    </source>
</evidence>
<keyword evidence="1" id="KW-0472">Membrane</keyword>
<evidence type="ECO:0000313" key="3">
    <source>
        <dbReference type="Proteomes" id="UP000291831"/>
    </source>
</evidence>
<proteinExistence type="predicted"/>
<name>A0A8B3S2I4_9EURY</name>
<evidence type="ECO:0000313" key="2">
    <source>
        <dbReference type="EMBL" id="RZB31486.1"/>
    </source>
</evidence>
<keyword evidence="1" id="KW-1133">Transmembrane helix</keyword>